<organism evidence="2 3">
    <name type="scientific">Trifolium medium</name>
    <dbReference type="NCBI Taxonomy" id="97028"/>
    <lineage>
        <taxon>Eukaryota</taxon>
        <taxon>Viridiplantae</taxon>
        <taxon>Streptophyta</taxon>
        <taxon>Embryophyta</taxon>
        <taxon>Tracheophyta</taxon>
        <taxon>Spermatophyta</taxon>
        <taxon>Magnoliopsida</taxon>
        <taxon>eudicotyledons</taxon>
        <taxon>Gunneridae</taxon>
        <taxon>Pentapetalae</taxon>
        <taxon>rosids</taxon>
        <taxon>fabids</taxon>
        <taxon>Fabales</taxon>
        <taxon>Fabaceae</taxon>
        <taxon>Papilionoideae</taxon>
        <taxon>50 kb inversion clade</taxon>
        <taxon>NPAAA clade</taxon>
        <taxon>Hologalegina</taxon>
        <taxon>IRL clade</taxon>
        <taxon>Trifolieae</taxon>
        <taxon>Trifolium</taxon>
    </lineage>
</organism>
<dbReference type="Proteomes" id="UP000265520">
    <property type="component" value="Unassembled WGS sequence"/>
</dbReference>
<comment type="caution">
    <text evidence="2">The sequence shown here is derived from an EMBL/GenBank/DDBJ whole genome shotgun (WGS) entry which is preliminary data.</text>
</comment>
<sequence length="62" mass="6912">VPPSPTTLTAKFILMTSNSTRILFILLLNLTGFVQMIAVRKPSKIRAVMKWNCSRAAFSSGW</sequence>
<keyword evidence="3" id="KW-1185">Reference proteome</keyword>
<keyword evidence="1" id="KW-0472">Membrane</keyword>
<feature type="non-terminal residue" evidence="2">
    <location>
        <position position="1"/>
    </location>
</feature>
<proteinExistence type="predicted"/>
<protein>
    <submittedName>
        <fullName evidence="2">Uncharacterized protein</fullName>
    </submittedName>
</protein>
<keyword evidence="1" id="KW-1133">Transmembrane helix</keyword>
<dbReference type="AlphaFoldDB" id="A0A392TKK8"/>
<name>A0A392TKK8_9FABA</name>
<dbReference type="EMBL" id="LXQA010586079">
    <property type="protein sequence ID" value="MCI60676.1"/>
    <property type="molecule type" value="Genomic_DNA"/>
</dbReference>
<reference evidence="2 3" key="1">
    <citation type="journal article" date="2018" name="Front. Plant Sci.">
        <title>Red Clover (Trifolium pratense) and Zigzag Clover (T. medium) - A Picture of Genomic Similarities and Differences.</title>
        <authorList>
            <person name="Dluhosova J."/>
            <person name="Istvanek J."/>
            <person name="Nedelnik J."/>
            <person name="Repkova J."/>
        </authorList>
    </citation>
    <scope>NUCLEOTIDE SEQUENCE [LARGE SCALE GENOMIC DNA]</scope>
    <source>
        <strain evidence="3">cv. 10/8</strain>
        <tissue evidence="2">Leaf</tissue>
    </source>
</reference>
<evidence type="ECO:0000313" key="3">
    <source>
        <dbReference type="Proteomes" id="UP000265520"/>
    </source>
</evidence>
<accession>A0A392TKK8</accession>
<feature type="transmembrane region" description="Helical" evidence="1">
    <location>
        <begin position="20"/>
        <end position="39"/>
    </location>
</feature>
<evidence type="ECO:0000313" key="2">
    <source>
        <dbReference type="EMBL" id="MCI60676.1"/>
    </source>
</evidence>
<evidence type="ECO:0000256" key="1">
    <source>
        <dbReference type="SAM" id="Phobius"/>
    </source>
</evidence>
<keyword evidence="1" id="KW-0812">Transmembrane</keyword>